<evidence type="ECO:0000313" key="1">
    <source>
        <dbReference type="EMBL" id="RRT43881.1"/>
    </source>
</evidence>
<gene>
    <name evidence="1" type="ORF">B296_00005902</name>
</gene>
<dbReference type="Proteomes" id="UP000287651">
    <property type="component" value="Unassembled WGS sequence"/>
</dbReference>
<dbReference type="AlphaFoldDB" id="A0A426XX50"/>
<sequence length="134" mass="14967">MRCDFRGCRWRRLLQGCNYNKRKTGQRCTRLLQRRAVVVYDGPRSSLGIGPSSDDVVGHHREFARRFAEGIGKLVGNTPGDRLKKTRRLAARMLEAAGLAGGLVFTQRRSIVDTSVPQEVGLRSEHRPVGAEPP</sequence>
<organism evidence="1 2">
    <name type="scientific">Ensete ventricosum</name>
    <name type="common">Abyssinian banana</name>
    <name type="synonym">Musa ensete</name>
    <dbReference type="NCBI Taxonomy" id="4639"/>
    <lineage>
        <taxon>Eukaryota</taxon>
        <taxon>Viridiplantae</taxon>
        <taxon>Streptophyta</taxon>
        <taxon>Embryophyta</taxon>
        <taxon>Tracheophyta</taxon>
        <taxon>Spermatophyta</taxon>
        <taxon>Magnoliopsida</taxon>
        <taxon>Liliopsida</taxon>
        <taxon>Zingiberales</taxon>
        <taxon>Musaceae</taxon>
        <taxon>Ensete</taxon>
    </lineage>
</organism>
<comment type="caution">
    <text evidence="1">The sequence shown here is derived from an EMBL/GenBank/DDBJ whole genome shotgun (WGS) entry which is preliminary data.</text>
</comment>
<name>A0A426XX50_ENSVE</name>
<evidence type="ECO:0000313" key="2">
    <source>
        <dbReference type="Proteomes" id="UP000287651"/>
    </source>
</evidence>
<reference evidence="1 2" key="1">
    <citation type="journal article" date="2014" name="Agronomy (Basel)">
        <title>A Draft Genome Sequence for Ensete ventricosum, the Drought-Tolerant Tree Against Hunger.</title>
        <authorList>
            <person name="Harrison J."/>
            <person name="Moore K.A."/>
            <person name="Paszkiewicz K."/>
            <person name="Jones T."/>
            <person name="Grant M."/>
            <person name="Ambacheew D."/>
            <person name="Muzemil S."/>
            <person name="Studholme D.J."/>
        </authorList>
    </citation>
    <scope>NUCLEOTIDE SEQUENCE [LARGE SCALE GENOMIC DNA]</scope>
</reference>
<protein>
    <submittedName>
        <fullName evidence="1">Uncharacterized protein</fullName>
    </submittedName>
</protein>
<proteinExistence type="predicted"/>
<accession>A0A426XX50</accession>
<dbReference type="EMBL" id="AMZH03016850">
    <property type="protein sequence ID" value="RRT43881.1"/>
    <property type="molecule type" value="Genomic_DNA"/>
</dbReference>